<feature type="domain" description="C2H2-type" evidence="13">
    <location>
        <begin position="292"/>
        <end position="319"/>
    </location>
</feature>
<dbReference type="PANTHER" id="PTHR16515">
    <property type="entry name" value="PR DOMAIN ZINC FINGER PROTEIN"/>
    <property type="match status" value="1"/>
</dbReference>
<dbReference type="GO" id="GO:0008270">
    <property type="term" value="F:zinc ion binding"/>
    <property type="evidence" value="ECO:0007669"/>
    <property type="project" value="UniProtKB-UniRule"/>
</dbReference>
<feature type="domain" description="C2H2-type" evidence="13">
    <location>
        <begin position="176"/>
        <end position="203"/>
    </location>
</feature>
<dbReference type="AlphaFoldDB" id="A0A8D8CV06"/>
<dbReference type="SUPFAM" id="SSF57716">
    <property type="entry name" value="Glucocorticoid receptor-like (DNA-binding domain)"/>
    <property type="match status" value="1"/>
</dbReference>
<dbReference type="InterPro" id="IPR036236">
    <property type="entry name" value="Znf_C2H2_sf"/>
</dbReference>
<feature type="binding site" evidence="11">
    <location>
        <position position="12"/>
    </location>
    <ligand>
        <name>Zn(2+)</name>
        <dbReference type="ChEBI" id="CHEBI:29105"/>
    </ligand>
</feature>
<dbReference type="EMBL" id="HBUE01162327">
    <property type="protein sequence ID" value="CAG6510904.1"/>
    <property type="molecule type" value="Transcribed_RNA"/>
</dbReference>
<dbReference type="FunFam" id="3.30.160.60:FF:000450">
    <property type="entry name" value="PR domain zinc finger protein 14"/>
    <property type="match status" value="1"/>
</dbReference>
<reference evidence="15" key="1">
    <citation type="submission" date="2021-05" db="EMBL/GenBank/DDBJ databases">
        <authorList>
            <person name="Alioto T."/>
            <person name="Alioto T."/>
            <person name="Gomez Garrido J."/>
        </authorList>
    </citation>
    <scope>NUCLEOTIDE SEQUENCE</scope>
</reference>
<feature type="binding site" evidence="11">
    <location>
        <position position="9"/>
    </location>
    <ligand>
        <name>Zn(2+)</name>
        <dbReference type="ChEBI" id="CHEBI:29105"/>
    </ligand>
</feature>
<dbReference type="EMBL" id="HBUE01139722">
    <property type="protein sequence ID" value="CAG6500183.1"/>
    <property type="molecule type" value="Transcribed_RNA"/>
</dbReference>
<dbReference type="FunFam" id="3.30.160.60:FF:002972">
    <property type="entry name" value="GM18664"/>
    <property type="match status" value="1"/>
</dbReference>
<dbReference type="GO" id="GO:0003677">
    <property type="term" value="F:DNA binding"/>
    <property type="evidence" value="ECO:0007669"/>
    <property type="project" value="UniProtKB-KW"/>
</dbReference>
<dbReference type="SMART" id="SM00868">
    <property type="entry name" value="zf-AD"/>
    <property type="match status" value="1"/>
</dbReference>
<evidence type="ECO:0000256" key="10">
    <source>
        <dbReference type="PROSITE-ProRule" id="PRU00042"/>
    </source>
</evidence>
<feature type="domain" description="C2H2-type" evidence="13">
    <location>
        <begin position="204"/>
        <end position="231"/>
    </location>
</feature>
<protein>
    <submittedName>
        <fullName evidence="15">Zinc finger and BTB domain-containing protein 49</fullName>
    </submittedName>
</protein>
<evidence type="ECO:0000256" key="9">
    <source>
        <dbReference type="ARBA" id="ARBA00023242"/>
    </source>
</evidence>
<keyword evidence="8" id="KW-0804">Transcription</keyword>
<dbReference type="Gene3D" id="3.30.160.60">
    <property type="entry name" value="Classic Zinc Finger"/>
    <property type="match status" value="5"/>
</dbReference>
<evidence type="ECO:0000313" key="15">
    <source>
        <dbReference type="EMBL" id="CAG6500183.1"/>
    </source>
</evidence>
<dbReference type="SUPFAM" id="SSF57667">
    <property type="entry name" value="beta-beta-alpha zinc fingers"/>
    <property type="match status" value="4"/>
</dbReference>
<keyword evidence="3" id="KW-0677">Repeat</keyword>
<feature type="domain" description="C2H2-type" evidence="13">
    <location>
        <begin position="232"/>
        <end position="259"/>
    </location>
</feature>
<dbReference type="GO" id="GO:0005634">
    <property type="term" value="C:nucleus"/>
    <property type="evidence" value="ECO:0007669"/>
    <property type="project" value="UniProtKB-SubCell"/>
</dbReference>
<dbReference type="InterPro" id="IPR012934">
    <property type="entry name" value="Znf_AD"/>
</dbReference>
<dbReference type="FunFam" id="3.30.160.60:FF:000145">
    <property type="entry name" value="Zinc finger protein 574"/>
    <property type="match status" value="1"/>
</dbReference>
<feature type="compositionally biased region" description="Basic residues" evidence="12">
    <location>
        <begin position="117"/>
        <end position="129"/>
    </location>
</feature>
<evidence type="ECO:0000256" key="2">
    <source>
        <dbReference type="ARBA" id="ARBA00022723"/>
    </source>
</evidence>
<dbReference type="PROSITE" id="PS50157">
    <property type="entry name" value="ZINC_FINGER_C2H2_2"/>
    <property type="match status" value="6"/>
</dbReference>
<evidence type="ECO:0000256" key="7">
    <source>
        <dbReference type="ARBA" id="ARBA00023125"/>
    </source>
</evidence>
<sequence length="382" mass="43414">MDYNISRLCRVCLEEGVFTSIFSTDLVAMAPADMLVMCANIKVSKNDGLPPTICNNCMYRLGVAFHLKQQCENSDMRLRQYIGLMTGVYSNSMDKETMTDDTWLLTAKKVEDSERKVTKKKSSRSRYKPKPPEDRKKRGPKPTPKLPQTCYQCHKTFKCAAQLQMHLRTHSGEKPFACSYCTRRFAQKHNLSIHLRTHTGEKPYQCEICSKQFSALGNFQAHKKIHSNQRDHVCPSCNKAFITSGDLTRHMVSHSGIKSYHCDICAKSFSRNRDMVAHKKKIHLNDRSTESYKCIECHKVFATADILNHHARIHNPMPPTVPLMPPPPQTQIQQPIAIAPHHSLGPTPLGVGLGMLPHSHTHTHTQGGYHTQMHPAQRLHPY</sequence>
<accession>A0A8D8CV06</accession>
<evidence type="ECO:0000259" key="13">
    <source>
        <dbReference type="PROSITE" id="PS50157"/>
    </source>
</evidence>
<evidence type="ECO:0000256" key="11">
    <source>
        <dbReference type="PROSITE-ProRule" id="PRU01263"/>
    </source>
</evidence>
<dbReference type="InterPro" id="IPR050331">
    <property type="entry name" value="Zinc_finger"/>
</dbReference>
<dbReference type="PANTHER" id="PTHR16515:SF49">
    <property type="entry name" value="GASTRULA ZINC FINGER PROTEIN XLCGF49.1-LIKE-RELATED"/>
    <property type="match status" value="1"/>
</dbReference>
<keyword evidence="9" id="KW-0539">Nucleus</keyword>
<feature type="binding site" evidence="11">
    <location>
        <position position="54"/>
    </location>
    <ligand>
        <name>Zn(2+)</name>
        <dbReference type="ChEBI" id="CHEBI:29105"/>
    </ligand>
</feature>
<keyword evidence="7" id="KW-0238">DNA-binding</keyword>
<dbReference type="SMART" id="SM00355">
    <property type="entry name" value="ZnF_C2H2"/>
    <property type="match status" value="6"/>
</dbReference>
<keyword evidence="5 11" id="KW-0862">Zinc</keyword>
<organism evidence="15">
    <name type="scientific">Culex pipiens</name>
    <name type="common">House mosquito</name>
    <dbReference type="NCBI Taxonomy" id="7175"/>
    <lineage>
        <taxon>Eukaryota</taxon>
        <taxon>Metazoa</taxon>
        <taxon>Ecdysozoa</taxon>
        <taxon>Arthropoda</taxon>
        <taxon>Hexapoda</taxon>
        <taxon>Insecta</taxon>
        <taxon>Pterygota</taxon>
        <taxon>Neoptera</taxon>
        <taxon>Endopterygota</taxon>
        <taxon>Diptera</taxon>
        <taxon>Nematocera</taxon>
        <taxon>Culicoidea</taxon>
        <taxon>Culicidae</taxon>
        <taxon>Culicinae</taxon>
        <taxon>Culicini</taxon>
        <taxon>Culex</taxon>
        <taxon>Culex</taxon>
    </lineage>
</organism>
<dbReference type="Pfam" id="PF13912">
    <property type="entry name" value="zf-C2H2_6"/>
    <property type="match status" value="1"/>
</dbReference>
<dbReference type="FunFam" id="3.30.160.60:FF:000096">
    <property type="entry name" value="Zinc finger and BTB domain-containing protein 18 isoform 1"/>
    <property type="match status" value="1"/>
</dbReference>
<comment type="subcellular location">
    <subcellularLocation>
        <location evidence="1">Nucleus</location>
    </subcellularLocation>
</comment>
<dbReference type="EMBL" id="HBUE01267517">
    <property type="protein sequence ID" value="CAG6562309.1"/>
    <property type="molecule type" value="Transcribed_RNA"/>
</dbReference>
<feature type="domain" description="ZAD" evidence="14">
    <location>
        <begin position="7"/>
        <end position="81"/>
    </location>
</feature>
<dbReference type="PROSITE" id="PS51915">
    <property type="entry name" value="ZAD"/>
    <property type="match status" value="1"/>
</dbReference>
<feature type="region of interest" description="Disordered" evidence="12">
    <location>
        <begin position="114"/>
        <end position="147"/>
    </location>
</feature>
<evidence type="ECO:0000259" key="14">
    <source>
        <dbReference type="PROSITE" id="PS51915"/>
    </source>
</evidence>
<feature type="binding site" evidence="11">
    <location>
        <position position="57"/>
    </location>
    <ligand>
        <name>Zn(2+)</name>
        <dbReference type="ChEBI" id="CHEBI:29105"/>
    </ligand>
</feature>
<dbReference type="Gene3D" id="3.40.1800.20">
    <property type="match status" value="1"/>
</dbReference>
<feature type="domain" description="C2H2-type" evidence="13">
    <location>
        <begin position="148"/>
        <end position="175"/>
    </location>
</feature>
<keyword evidence="6" id="KW-0805">Transcription regulation</keyword>
<keyword evidence="4 10" id="KW-0863">Zinc-finger</keyword>
<dbReference type="GO" id="GO:0010468">
    <property type="term" value="P:regulation of gene expression"/>
    <property type="evidence" value="ECO:0007669"/>
    <property type="project" value="TreeGrafter"/>
</dbReference>
<dbReference type="PROSITE" id="PS00028">
    <property type="entry name" value="ZINC_FINGER_C2H2_1"/>
    <property type="match status" value="6"/>
</dbReference>
<evidence type="ECO:0000256" key="1">
    <source>
        <dbReference type="ARBA" id="ARBA00004123"/>
    </source>
</evidence>
<evidence type="ECO:0000256" key="3">
    <source>
        <dbReference type="ARBA" id="ARBA00022737"/>
    </source>
</evidence>
<name>A0A8D8CV06_CULPI</name>
<keyword evidence="2 11" id="KW-0479">Metal-binding</keyword>
<dbReference type="Pfam" id="PF07776">
    <property type="entry name" value="zf-AD"/>
    <property type="match status" value="1"/>
</dbReference>
<evidence type="ECO:0000256" key="8">
    <source>
        <dbReference type="ARBA" id="ARBA00023163"/>
    </source>
</evidence>
<proteinExistence type="predicted"/>
<evidence type="ECO:0000256" key="4">
    <source>
        <dbReference type="ARBA" id="ARBA00022771"/>
    </source>
</evidence>
<evidence type="ECO:0000256" key="5">
    <source>
        <dbReference type="ARBA" id="ARBA00022833"/>
    </source>
</evidence>
<dbReference type="InterPro" id="IPR013087">
    <property type="entry name" value="Znf_C2H2_type"/>
</dbReference>
<evidence type="ECO:0000256" key="12">
    <source>
        <dbReference type="SAM" id="MobiDB-lite"/>
    </source>
</evidence>
<feature type="domain" description="C2H2-type" evidence="13">
    <location>
        <begin position="260"/>
        <end position="288"/>
    </location>
</feature>
<dbReference type="Pfam" id="PF00096">
    <property type="entry name" value="zf-C2H2"/>
    <property type="match status" value="4"/>
</dbReference>
<evidence type="ECO:0000256" key="6">
    <source>
        <dbReference type="ARBA" id="ARBA00023015"/>
    </source>
</evidence>